<evidence type="ECO:0000256" key="1">
    <source>
        <dbReference type="SAM" id="MobiDB-lite"/>
    </source>
</evidence>
<comment type="caution">
    <text evidence="2">The sequence shown here is derived from an EMBL/GenBank/DDBJ whole genome shotgun (WGS) entry which is preliminary data.</text>
</comment>
<organism evidence="2 3">
    <name type="scientific">Eumeta variegata</name>
    <name type="common">Bagworm moth</name>
    <name type="synonym">Eumeta japonica</name>
    <dbReference type="NCBI Taxonomy" id="151549"/>
    <lineage>
        <taxon>Eukaryota</taxon>
        <taxon>Metazoa</taxon>
        <taxon>Ecdysozoa</taxon>
        <taxon>Arthropoda</taxon>
        <taxon>Hexapoda</taxon>
        <taxon>Insecta</taxon>
        <taxon>Pterygota</taxon>
        <taxon>Neoptera</taxon>
        <taxon>Endopterygota</taxon>
        <taxon>Lepidoptera</taxon>
        <taxon>Glossata</taxon>
        <taxon>Ditrysia</taxon>
        <taxon>Tineoidea</taxon>
        <taxon>Psychidae</taxon>
        <taxon>Oiketicinae</taxon>
        <taxon>Eumeta</taxon>
    </lineage>
</organism>
<feature type="region of interest" description="Disordered" evidence="1">
    <location>
        <begin position="1"/>
        <end position="55"/>
    </location>
</feature>
<accession>A0A4C1V2P4</accession>
<evidence type="ECO:0000313" key="3">
    <source>
        <dbReference type="Proteomes" id="UP000299102"/>
    </source>
</evidence>
<feature type="compositionally biased region" description="Low complexity" evidence="1">
    <location>
        <begin position="32"/>
        <end position="44"/>
    </location>
</feature>
<evidence type="ECO:0000313" key="2">
    <source>
        <dbReference type="EMBL" id="GBP32364.1"/>
    </source>
</evidence>
<reference evidence="2 3" key="1">
    <citation type="journal article" date="2019" name="Commun. Biol.">
        <title>The bagworm genome reveals a unique fibroin gene that provides high tensile strength.</title>
        <authorList>
            <person name="Kono N."/>
            <person name="Nakamura H."/>
            <person name="Ohtoshi R."/>
            <person name="Tomita M."/>
            <person name="Numata K."/>
            <person name="Arakawa K."/>
        </authorList>
    </citation>
    <scope>NUCLEOTIDE SEQUENCE [LARGE SCALE GENOMIC DNA]</scope>
</reference>
<protein>
    <submittedName>
        <fullName evidence="2">Uncharacterized protein</fullName>
    </submittedName>
</protein>
<proteinExistence type="predicted"/>
<dbReference type="EMBL" id="BGZK01000258">
    <property type="protein sequence ID" value="GBP32364.1"/>
    <property type="molecule type" value="Genomic_DNA"/>
</dbReference>
<sequence length="143" mass="15742">MPFENHQNGLNCKPVTERTGTEKKRGARRSSAETSTTSTPRSSGVRAAPRPAPGLPVRGRLVAIRVNVVRTPFSSDDSAVSRLKLKLPPGKKRPVACDTLGGRVAGLMRAEWTRQRQCAVYFAAVGDGRRWRCERRATAYSHK</sequence>
<dbReference type="AlphaFoldDB" id="A0A4C1V2P4"/>
<keyword evidence="3" id="KW-1185">Reference proteome</keyword>
<feature type="compositionally biased region" description="Basic and acidic residues" evidence="1">
    <location>
        <begin position="15"/>
        <end position="24"/>
    </location>
</feature>
<dbReference type="Proteomes" id="UP000299102">
    <property type="component" value="Unassembled WGS sequence"/>
</dbReference>
<feature type="compositionally biased region" description="Polar residues" evidence="1">
    <location>
        <begin position="1"/>
        <end position="10"/>
    </location>
</feature>
<name>A0A4C1V2P4_EUMVA</name>
<gene>
    <name evidence="2" type="ORF">EVAR_25619_1</name>
</gene>